<evidence type="ECO:0000259" key="4">
    <source>
        <dbReference type="PROSITE" id="PS50102"/>
    </source>
</evidence>
<protein>
    <recommendedName>
        <fullName evidence="4">RRM domain-containing protein</fullName>
    </recommendedName>
</protein>
<feature type="compositionally biased region" description="Basic residues" evidence="3">
    <location>
        <begin position="93"/>
        <end position="103"/>
    </location>
</feature>
<evidence type="ECO:0000256" key="1">
    <source>
        <dbReference type="ARBA" id="ARBA00022884"/>
    </source>
</evidence>
<name>A0A9Q3C6T8_9BASI</name>
<feature type="compositionally biased region" description="Basic residues" evidence="3">
    <location>
        <begin position="9"/>
        <end position="25"/>
    </location>
</feature>
<dbReference type="EMBL" id="AVOT02004726">
    <property type="protein sequence ID" value="MBW0477195.1"/>
    <property type="molecule type" value="Genomic_DNA"/>
</dbReference>
<comment type="caution">
    <text evidence="5">The sequence shown here is derived from an EMBL/GenBank/DDBJ whole genome shotgun (WGS) entry which is preliminary data.</text>
</comment>
<feature type="compositionally biased region" description="Basic and acidic residues" evidence="3">
    <location>
        <begin position="287"/>
        <end position="305"/>
    </location>
</feature>
<dbReference type="PROSITE" id="PS50102">
    <property type="entry name" value="RRM"/>
    <property type="match status" value="1"/>
</dbReference>
<accession>A0A9Q3C6T8</accession>
<feature type="compositionally biased region" description="Basic and acidic residues" evidence="3">
    <location>
        <begin position="222"/>
        <end position="252"/>
    </location>
</feature>
<dbReference type="InterPro" id="IPR012677">
    <property type="entry name" value="Nucleotide-bd_a/b_plait_sf"/>
</dbReference>
<keyword evidence="6" id="KW-1185">Reference proteome</keyword>
<dbReference type="InterPro" id="IPR035979">
    <property type="entry name" value="RBD_domain_sf"/>
</dbReference>
<dbReference type="CDD" id="cd12400">
    <property type="entry name" value="RRM_Nop6"/>
    <property type="match status" value="1"/>
</dbReference>
<reference evidence="5" key="1">
    <citation type="submission" date="2021-03" db="EMBL/GenBank/DDBJ databases">
        <title>Draft genome sequence of rust myrtle Austropuccinia psidii MF-1, a brazilian biotype.</title>
        <authorList>
            <person name="Quecine M.C."/>
            <person name="Pachon D.M.R."/>
            <person name="Bonatelli M.L."/>
            <person name="Correr F.H."/>
            <person name="Franceschini L.M."/>
            <person name="Leite T.F."/>
            <person name="Margarido G.R.A."/>
            <person name="Almeida C.A."/>
            <person name="Ferrarezi J.A."/>
            <person name="Labate C.A."/>
        </authorList>
    </citation>
    <scope>NUCLEOTIDE SEQUENCE</scope>
    <source>
        <strain evidence="5">MF-1</strain>
    </source>
</reference>
<dbReference type="GO" id="GO:0003723">
    <property type="term" value="F:RNA binding"/>
    <property type="evidence" value="ECO:0007669"/>
    <property type="project" value="UniProtKB-UniRule"/>
</dbReference>
<dbReference type="Proteomes" id="UP000765509">
    <property type="component" value="Unassembled WGS sequence"/>
</dbReference>
<evidence type="ECO:0000256" key="3">
    <source>
        <dbReference type="SAM" id="MobiDB-lite"/>
    </source>
</evidence>
<keyword evidence="1 2" id="KW-0694">RNA-binding</keyword>
<dbReference type="PANTHER" id="PTHR23236:SF11">
    <property type="entry name" value="EUKARYOTIC TRANSLATION INITIATION FACTOR 4H"/>
    <property type="match status" value="1"/>
</dbReference>
<dbReference type="Pfam" id="PF00076">
    <property type="entry name" value="RRM_1"/>
    <property type="match status" value="1"/>
</dbReference>
<gene>
    <name evidence="5" type="ORF">O181_016910</name>
</gene>
<feature type="region of interest" description="Disordered" evidence="3">
    <location>
        <begin position="1"/>
        <end position="109"/>
    </location>
</feature>
<dbReference type="Gene3D" id="3.30.70.330">
    <property type="match status" value="1"/>
</dbReference>
<dbReference type="OrthoDB" id="167718at2759"/>
<sequence>MSQQPPTKLTKKQLKSNAFRAKKKIKDLLQDTPALPSDDEEHDGDNKLKTEAASNTKKRKRSVNQAQTNSDINEEGGEKNEADDNQLINCSSAKRRKRKKAAKIKQLEQSQAEKSSKLILFVGNLPFDITADRLKDFFSQHCDEQPMVRLMTPKLSTSQSSSHPSHSTKGCGFVEFKTSAALQKALRLHHTLLSPSEDPAKENQKKARKINIELTAGGGGKSESRQKKIEQSKARLAKQREKRLTQKMKEAAENPSVDNSDLNVSIKTSKQKKTQKITEEGPAQWKTKAEDPSGKHAREKIERKRAPQFTGANAIKLG</sequence>
<proteinExistence type="predicted"/>
<organism evidence="5 6">
    <name type="scientific">Austropuccinia psidii MF-1</name>
    <dbReference type="NCBI Taxonomy" id="1389203"/>
    <lineage>
        <taxon>Eukaryota</taxon>
        <taxon>Fungi</taxon>
        <taxon>Dikarya</taxon>
        <taxon>Basidiomycota</taxon>
        <taxon>Pucciniomycotina</taxon>
        <taxon>Pucciniomycetes</taxon>
        <taxon>Pucciniales</taxon>
        <taxon>Sphaerophragmiaceae</taxon>
        <taxon>Austropuccinia</taxon>
    </lineage>
</organism>
<evidence type="ECO:0000313" key="5">
    <source>
        <dbReference type="EMBL" id="MBW0477195.1"/>
    </source>
</evidence>
<dbReference type="GO" id="GO:0005730">
    <property type="term" value="C:nucleolus"/>
    <property type="evidence" value="ECO:0007669"/>
    <property type="project" value="TreeGrafter"/>
</dbReference>
<dbReference type="SMART" id="SM00360">
    <property type="entry name" value="RRM"/>
    <property type="match status" value="1"/>
</dbReference>
<dbReference type="PANTHER" id="PTHR23236">
    <property type="entry name" value="EUKARYOTIC TRANSLATION INITIATION FACTOR 4B/4H"/>
    <property type="match status" value="1"/>
</dbReference>
<evidence type="ECO:0000313" key="6">
    <source>
        <dbReference type="Proteomes" id="UP000765509"/>
    </source>
</evidence>
<dbReference type="InterPro" id="IPR034228">
    <property type="entry name" value="Nop6_RRM"/>
</dbReference>
<feature type="domain" description="RRM" evidence="4">
    <location>
        <begin position="118"/>
        <end position="217"/>
    </location>
</feature>
<dbReference type="InterPro" id="IPR000504">
    <property type="entry name" value="RRM_dom"/>
</dbReference>
<dbReference type="SUPFAM" id="SSF54928">
    <property type="entry name" value="RNA-binding domain, RBD"/>
    <property type="match status" value="1"/>
</dbReference>
<dbReference type="AlphaFoldDB" id="A0A9Q3C6T8"/>
<feature type="region of interest" description="Disordered" evidence="3">
    <location>
        <begin position="213"/>
        <end position="318"/>
    </location>
</feature>
<evidence type="ECO:0000256" key="2">
    <source>
        <dbReference type="PROSITE-ProRule" id="PRU00176"/>
    </source>
</evidence>